<protein>
    <submittedName>
        <fullName evidence="3">Heavy-metal-associated domain-containing protein</fullName>
    </submittedName>
</protein>
<keyword evidence="1" id="KW-0479">Metal-binding</keyword>
<organism evidence="3 4">
    <name type="scientific">Methanobrevibacter olleyae</name>
    <dbReference type="NCBI Taxonomy" id="294671"/>
    <lineage>
        <taxon>Archaea</taxon>
        <taxon>Methanobacteriati</taxon>
        <taxon>Methanobacteriota</taxon>
        <taxon>Methanomada group</taxon>
        <taxon>Methanobacteria</taxon>
        <taxon>Methanobacteriales</taxon>
        <taxon>Methanobacteriaceae</taxon>
        <taxon>Methanobrevibacter</taxon>
    </lineage>
</organism>
<dbReference type="Gene3D" id="3.30.70.100">
    <property type="match status" value="1"/>
</dbReference>
<dbReference type="Pfam" id="PF00403">
    <property type="entry name" value="HMA"/>
    <property type="match status" value="1"/>
</dbReference>
<accession>A0A8T3VRQ7</accession>
<dbReference type="InterPro" id="IPR036163">
    <property type="entry name" value="HMA_dom_sf"/>
</dbReference>
<dbReference type="SUPFAM" id="SSF55008">
    <property type="entry name" value="HMA, heavy metal-associated domain"/>
    <property type="match status" value="1"/>
</dbReference>
<sequence length="70" mass="7477">MAIDKKEVKVVGMHCPSCAKAVELCMMDLDGVESAVVDLDANKVEVEYDSEKVSDVDLAGAVKEAGFDVE</sequence>
<reference evidence="3" key="1">
    <citation type="submission" date="2019-04" db="EMBL/GenBank/DDBJ databases">
        <title>Evolution of Biomass-Degrading Anaerobic Consortia Revealed by Metagenomics.</title>
        <authorList>
            <person name="Peng X."/>
        </authorList>
    </citation>
    <scope>NUCLEOTIDE SEQUENCE</scope>
    <source>
        <strain evidence="3">SIG14</strain>
    </source>
</reference>
<evidence type="ECO:0000256" key="1">
    <source>
        <dbReference type="ARBA" id="ARBA00022723"/>
    </source>
</evidence>
<dbReference type="PANTHER" id="PTHR46594:SF4">
    <property type="entry name" value="P-TYPE CATION-TRANSPORTING ATPASE"/>
    <property type="match status" value="1"/>
</dbReference>
<gene>
    <name evidence="3" type="ORF">E7Z75_02405</name>
</gene>
<dbReference type="EMBL" id="SUTG01000006">
    <property type="protein sequence ID" value="MBE6511991.1"/>
    <property type="molecule type" value="Genomic_DNA"/>
</dbReference>
<dbReference type="PANTHER" id="PTHR46594">
    <property type="entry name" value="P-TYPE CATION-TRANSPORTING ATPASE"/>
    <property type="match status" value="1"/>
</dbReference>
<dbReference type="InterPro" id="IPR006121">
    <property type="entry name" value="HMA_dom"/>
</dbReference>
<dbReference type="CDD" id="cd00371">
    <property type="entry name" value="HMA"/>
    <property type="match status" value="1"/>
</dbReference>
<evidence type="ECO:0000313" key="3">
    <source>
        <dbReference type="EMBL" id="MBE6511991.1"/>
    </source>
</evidence>
<dbReference type="Proteomes" id="UP000732619">
    <property type="component" value="Unassembled WGS sequence"/>
</dbReference>
<feature type="domain" description="HMA" evidence="2">
    <location>
        <begin position="4"/>
        <end position="70"/>
    </location>
</feature>
<dbReference type="PROSITE" id="PS50846">
    <property type="entry name" value="HMA_2"/>
    <property type="match status" value="1"/>
</dbReference>
<comment type="caution">
    <text evidence="3">The sequence shown here is derived from an EMBL/GenBank/DDBJ whole genome shotgun (WGS) entry which is preliminary data.</text>
</comment>
<proteinExistence type="predicted"/>
<name>A0A8T3VRQ7_METOL</name>
<dbReference type="GO" id="GO:0046872">
    <property type="term" value="F:metal ion binding"/>
    <property type="evidence" value="ECO:0007669"/>
    <property type="project" value="UniProtKB-KW"/>
</dbReference>
<dbReference type="FunFam" id="3.30.70.100:FF:000001">
    <property type="entry name" value="ATPase copper transporting beta"/>
    <property type="match status" value="1"/>
</dbReference>
<evidence type="ECO:0000313" key="4">
    <source>
        <dbReference type="Proteomes" id="UP000732619"/>
    </source>
</evidence>
<evidence type="ECO:0000259" key="2">
    <source>
        <dbReference type="PROSITE" id="PS50846"/>
    </source>
</evidence>
<dbReference type="AlphaFoldDB" id="A0A8T3VRQ7"/>